<name>A0A381NRT9_9ZZZZ</name>
<sequence>MIREVFTRTLGHGQPIRHALTGWMITTEIL</sequence>
<reference evidence="1" key="1">
    <citation type="submission" date="2018-05" db="EMBL/GenBank/DDBJ databases">
        <authorList>
            <person name="Lanie J.A."/>
            <person name="Ng W.-L."/>
            <person name="Kazmierczak K.M."/>
            <person name="Andrzejewski T.M."/>
            <person name="Davidsen T.M."/>
            <person name="Wayne K.J."/>
            <person name="Tettelin H."/>
            <person name="Glass J.I."/>
            <person name="Rusch D."/>
            <person name="Podicherti R."/>
            <person name="Tsui H.-C.T."/>
            <person name="Winkler M.E."/>
        </authorList>
    </citation>
    <scope>NUCLEOTIDE SEQUENCE</scope>
</reference>
<organism evidence="1">
    <name type="scientific">marine metagenome</name>
    <dbReference type="NCBI Taxonomy" id="408172"/>
    <lineage>
        <taxon>unclassified sequences</taxon>
        <taxon>metagenomes</taxon>
        <taxon>ecological metagenomes</taxon>
    </lineage>
</organism>
<proteinExistence type="predicted"/>
<accession>A0A381NRT9</accession>
<protein>
    <submittedName>
        <fullName evidence="1">Uncharacterized protein</fullName>
    </submittedName>
</protein>
<dbReference type="EMBL" id="UINC01000539">
    <property type="protein sequence ID" value="SUZ57049.1"/>
    <property type="molecule type" value="Genomic_DNA"/>
</dbReference>
<evidence type="ECO:0000313" key="1">
    <source>
        <dbReference type="EMBL" id="SUZ57049.1"/>
    </source>
</evidence>
<dbReference type="AlphaFoldDB" id="A0A381NRT9"/>
<gene>
    <name evidence="1" type="ORF">METZ01_LOCUS9903</name>
</gene>